<dbReference type="Pfam" id="PF00561">
    <property type="entry name" value="Abhydrolase_1"/>
    <property type="match status" value="1"/>
</dbReference>
<accession>A0A4R2SNT3</accession>
<feature type="signal peptide" evidence="1">
    <location>
        <begin position="1"/>
        <end position="19"/>
    </location>
</feature>
<keyword evidence="4" id="KW-1185">Reference proteome</keyword>
<dbReference type="EMBL" id="SLYB01000043">
    <property type="protein sequence ID" value="TCP90091.1"/>
    <property type="molecule type" value="Genomic_DNA"/>
</dbReference>
<feature type="chain" id="PRO_5020319980" evidence="1">
    <location>
        <begin position="20"/>
        <end position="291"/>
    </location>
</feature>
<protein>
    <submittedName>
        <fullName evidence="3">Pimeloyl-ACP methyl ester carboxylesterase</fullName>
    </submittedName>
</protein>
<dbReference type="AlphaFoldDB" id="A0A4R2SNT3"/>
<dbReference type="Gene3D" id="3.40.50.1820">
    <property type="entry name" value="alpha/beta hydrolase"/>
    <property type="match status" value="1"/>
</dbReference>
<dbReference type="PANTHER" id="PTHR43433:SF5">
    <property type="entry name" value="AB HYDROLASE-1 DOMAIN-CONTAINING PROTEIN"/>
    <property type="match status" value="1"/>
</dbReference>
<reference evidence="3 4" key="1">
    <citation type="submission" date="2019-03" db="EMBL/GenBank/DDBJ databases">
        <title>Genomic Encyclopedia of Type Strains, Phase IV (KMG-IV): sequencing the most valuable type-strain genomes for metagenomic binning, comparative biology and taxonomic classification.</title>
        <authorList>
            <person name="Goeker M."/>
        </authorList>
    </citation>
    <scope>NUCLEOTIDE SEQUENCE [LARGE SCALE GENOMIC DNA]</scope>
    <source>
        <strain evidence="3 4">DSM 28404</strain>
    </source>
</reference>
<dbReference type="InterPro" id="IPR029058">
    <property type="entry name" value="AB_hydrolase_fold"/>
</dbReference>
<dbReference type="SUPFAM" id="SSF53474">
    <property type="entry name" value="alpha/beta-Hydrolases"/>
    <property type="match status" value="1"/>
</dbReference>
<evidence type="ECO:0000313" key="4">
    <source>
        <dbReference type="Proteomes" id="UP000295763"/>
    </source>
</evidence>
<proteinExistence type="predicted"/>
<organism evidence="3 4">
    <name type="scientific">Cricetibacter osteomyelitidis</name>
    <dbReference type="NCBI Taxonomy" id="1521931"/>
    <lineage>
        <taxon>Bacteria</taxon>
        <taxon>Pseudomonadati</taxon>
        <taxon>Pseudomonadota</taxon>
        <taxon>Gammaproteobacteria</taxon>
        <taxon>Pasteurellales</taxon>
        <taxon>Pasteurellaceae</taxon>
        <taxon>Cricetibacter</taxon>
    </lineage>
</organism>
<evidence type="ECO:0000259" key="2">
    <source>
        <dbReference type="Pfam" id="PF00561"/>
    </source>
</evidence>
<evidence type="ECO:0000256" key="1">
    <source>
        <dbReference type="SAM" id="SignalP"/>
    </source>
</evidence>
<name>A0A4R2SNT3_9PAST</name>
<dbReference type="Proteomes" id="UP000295763">
    <property type="component" value="Unassembled WGS sequence"/>
</dbReference>
<keyword evidence="1" id="KW-0732">Signal</keyword>
<comment type="caution">
    <text evidence="3">The sequence shown here is derived from an EMBL/GenBank/DDBJ whole genome shotgun (WGS) entry which is preliminary data.</text>
</comment>
<gene>
    <name evidence="3" type="ORF">EDC44_14314</name>
</gene>
<evidence type="ECO:0000313" key="3">
    <source>
        <dbReference type="EMBL" id="TCP90091.1"/>
    </source>
</evidence>
<dbReference type="PANTHER" id="PTHR43433">
    <property type="entry name" value="HYDROLASE, ALPHA/BETA FOLD FAMILY PROTEIN"/>
    <property type="match status" value="1"/>
</dbReference>
<sequence>MKRLFLTLALCCVSVMSYAEPLRYFGQTAQSYQNIQPYGSHENGRYADVGDTRIYYEIYGSGAPVVVLHGGLVGSIGEMGQLIERLSQDHQVIAVATRGHGKSGIGTAVPSYERKAQDLAAVLAQVTQEPITLVGFSDGAYTGYYFAAQYPDKIHRLIAIGAGEWQKNFRHFSGSFAEFAQLDPQYWQQQLTIRPEPERINDWLADNFAYYNQLEIGKSLFRQVTTPTLLIAGEKDQNAPLDTVIAAYKALPQAQLAIIPNAPHDVLHTNFPIVWQNIRTFLTQLPMEKSK</sequence>
<dbReference type="InterPro" id="IPR050471">
    <property type="entry name" value="AB_hydrolase"/>
</dbReference>
<feature type="domain" description="AB hydrolase-1" evidence="2">
    <location>
        <begin position="64"/>
        <end position="184"/>
    </location>
</feature>
<dbReference type="RefSeq" id="WP_131979556.1">
    <property type="nucleotide sequence ID" value="NZ_SLYB01000043.1"/>
</dbReference>
<dbReference type="InterPro" id="IPR000073">
    <property type="entry name" value="AB_hydrolase_1"/>
</dbReference>
<dbReference type="OrthoDB" id="9780765at2"/>